<dbReference type="AlphaFoldDB" id="A0A6P7GR45"/>
<organism evidence="1">
    <name type="scientific">Diabrotica virgifera virgifera</name>
    <name type="common">western corn rootworm</name>
    <dbReference type="NCBI Taxonomy" id="50390"/>
    <lineage>
        <taxon>Eukaryota</taxon>
        <taxon>Metazoa</taxon>
        <taxon>Ecdysozoa</taxon>
        <taxon>Arthropoda</taxon>
        <taxon>Hexapoda</taxon>
        <taxon>Insecta</taxon>
        <taxon>Pterygota</taxon>
        <taxon>Neoptera</taxon>
        <taxon>Endopterygota</taxon>
        <taxon>Coleoptera</taxon>
        <taxon>Polyphaga</taxon>
        <taxon>Cucujiformia</taxon>
        <taxon>Chrysomeloidea</taxon>
        <taxon>Chrysomelidae</taxon>
        <taxon>Galerucinae</taxon>
        <taxon>Diabroticina</taxon>
        <taxon>Diabroticites</taxon>
        <taxon>Diabrotica</taxon>
    </lineage>
</organism>
<gene>
    <name evidence="1" type="primary">LOC114341917</name>
</gene>
<sequence length="130" mass="14455">MLNKGGKQIVDFIFDNEMTILNDGSATLFQTPNNNVSAVDLTINTTSVFKNTQVGFRKGRGTANNLACLHTFILEAFESAHSVLAVFIDIKSAYDNVNINRIKEDIVEAQCDSETEENMALYLYPRSKLS</sequence>
<evidence type="ECO:0000313" key="1">
    <source>
        <dbReference type="RefSeq" id="XP_028148522.1"/>
    </source>
</evidence>
<protein>
    <submittedName>
        <fullName evidence="1">Uncharacterized protein LOC114341917</fullName>
    </submittedName>
</protein>
<reference evidence="1" key="1">
    <citation type="submission" date="2025-08" db="UniProtKB">
        <authorList>
            <consortium name="RefSeq"/>
        </authorList>
    </citation>
    <scope>IDENTIFICATION</scope>
    <source>
        <tissue evidence="1">Whole insect</tissue>
    </source>
</reference>
<proteinExistence type="predicted"/>
<dbReference type="InParanoid" id="A0A6P7GR45"/>
<accession>A0A6P7GR45</accession>
<dbReference type="RefSeq" id="XP_028148522.1">
    <property type="nucleotide sequence ID" value="XM_028292721.1"/>
</dbReference>
<name>A0A6P7GR45_DIAVI</name>